<dbReference type="RefSeq" id="WP_388002205.1">
    <property type="nucleotide sequence ID" value="NZ_JBHUEE010000001.1"/>
</dbReference>
<comment type="caution">
    <text evidence="2">The sequence shown here is derived from an EMBL/GenBank/DDBJ whole genome shotgun (WGS) entry which is preliminary data.</text>
</comment>
<evidence type="ECO:0000313" key="2">
    <source>
        <dbReference type="EMBL" id="MFD1716780.1"/>
    </source>
</evidence>
<protein>
    <submittedName>
        <fullName evidence="2">DUF1992 domain-containing protein</fullName>
    </submittedName>
</protein>
<evidence type="ECO:0000313" key="3">
    <source>
        <dbReference type="Proteomes" id="UP001597277"/>
    </source>
</evidence>
<organism evidence="2 3">
    <name type="scientific">Georgenia deserti</name>
    <dbReference type="NCBI Taxonomy" id="2093781"/>
    <lineage>
        <taxon>Bacteria</taxon>
        <taxon>Bacillati</taxon>
        <taxon>Actinomycetota</taxon>
        <taxon>Actinomycetes</taxon>
        <taxon>Micrococcales</taxon>
        <taxon>Bogoriellaceae</taxon>
        <taxon>Georgenia</taxon>
    </lineage>
</organism>
<evidence type="ECO:0000259" key="1">
    <source>
        <dbReference type="Pfam" id="PF09350"/>
    </source>
</evidence>
<sequence length="138" mass="15626">MTERKPPGVPVGNWVDEIIRAATERGEFDNLPGAGKPLRDERPPDEDWWLRQKIRDEDVDPDVLLPPALQLRKEVAKLPETVADLQSEDAVRDAVREVNRRVAEYIRLPSGPAIPVAPADVDEVVAAWRRARRDRPGR</sequence>
<dbReference type="EMBL" id="JBHUEE010000001">
    <property type="protein sequence ID" value="MFD1716780.1"/>
    <property type="molecule type" value="Genomic_DNA"/>
</dbReference>
<feature type="domain" description="DnaJ homologue subfamily C member 28 conserved" evidence="1">
    <location>
        <begin position="14"/>
        <end position="82"/>
    </location>
</feature>
<dbReference type="InterPro" id="IPR018961">
    <property type="entry name" value="DnaJ_homolog_subfam-C_membr-28"/>
</dbReference>
<name>A0ABW4L0I7_9MICO</name>
<proteinExistence type="predicted"/>
<reference evidence="3" key="1">
    <citation type="journal article" date="2019" name="Int. J. Syst. Evol. Microbiol.">
        <title>The Global Catalogue of Microorganisms (GCM) 10K type strain sequencing project: providing services to taxonomists for standard genome sequencing and annotation.</title>
        <authorList>
            <consortium name="The Broad Institute Genomics Platform"/>
            <consortium name="The Broad Institute Genome Sequencing Center for Infectious Disease"/>
            <person name="Wu L."/>
            <person name="Ma J."/>
        </authorList>
    </citation>
    <scope>NUCLEOTIDE SEQUENCE [LARGE SCALE GENOMIC DNA]</scope>
    <source>
        <strain evidence="3">JCM 17130</strain>
    </source>
</reference>
<gene>
    <name evidence="2" type="ORF">ACFSE6_02960</name>
</gene>
<keyword evidence="3" id="KW-1185">Reference proteome</keyword>
<dbReference type="Proteomes" id="UP001597277">
    <property type="component" value="Unassembled WGS sequence"/>
</dbReference>
<dbReference type="Pfam" id="PF09350">
    <property type="entry name" value="DJC28_CD"/>
    <property type="match status" value="1"/>
</dbReference>
<accession>A0ABW4L0I7</accession>